<feature type="transmembrane region" description="Helical" evidence="7">
    <location>
        <begin position="54"/>
        <end position="76"/>
    </location>
</feature>
<accession>A0A379AJS4</accession>
<organism evidence="8 9">
    <name type="scientific">Enterobacter agglomerans</name>
    <name type="common">Erwinia herbicola</name>
    <name type="synonym">Pantoea agglomerans</name>
    <dbReference type="NCBI Taxonomy" id="549"/>
    <lineage>
        <taxon>Bacteria</taxon>
        <taxon>Pseudomonadati</taxon>
        <taxon>Pseudomonadota</taxon>
        <taxon>Gammaproteobacteria</taxon>
        <taxon>Enterobacterales</taxon>
        <taxon>Erwiniaceae</taxon>
        <taxon>Pantoea</taxon>
        <taxon>Pantoea agglomerans group</taxon>
    </lineage>
</organism>
<keyword evidence="9" id="KW-1185">Reference proteome</keyword>
<sequence>MCSAVKSNAWMLCPQCDLMIKLPDIPVGSRASCPRCHTSLTANWHEPRKRPTGYALAALFMLLLANLFPFVSMKVAGLTSQITLAQIPQVMVTEDYSSLATLFLLFVQAVPAFCMITIILLVNRVPLPTGLKTGLARILFQLRNWGHGRNLYGGRAGQFRQADGLWRDRPGDQLLAVGSVLSAAVAGLSVR</sequence>
<evidence type="ECO:0000256" key="5">
    <source>
        <dbReference type="ARBA" id="ARBA00022989"/>
    </source>
</evidence>
<evidence type="ECO:0000256" key="7">
    <source>
        <dbReference type="SAM" id="Phobius"/>
    </source>
</evidence>
<evidence type="ECO:0000256" key="6">
    <source>
        <dbReference type="ARBA" id="ARBA00023136"/>
    </source>
</evidence>
<feature type="transmembrane region" description="Helical" evidence="7">
    <location>
        <begin position="96"/>
        <end position="122"/>
    </location>
</feature>
<dbReference type="PANTHER" id="PTHR30462">
    <property type="entry name" value="INTERMEMBRANE TRANSPORT PROTEIN PQIB-RELATED"/>
    <property type="match status" value="1"/>
</dbReference>
<comment type="subcellular location">
    <subcellularLocation>
        <location evidence="1">Cell inner membrane</location>
    </subcellularLocation>
</comment>
<evidence type="ECO:0000256" key="2">
    <source>
        <dbReference type="ARBA" id="ARBA00022475"/>
    </source>
</evidence>
<dbReference type="Proteomes" id="UP000254640">
    <property type="component" value="Unassembled WGS sequence"/>
</dbReference>
<proteinExistence type="predicted"/>
<keyword evidence="4 7" id="KW-0812">Transmembrane</keyword>
<dbReference type="Pfam" id="PF04403">
    <property type="entry name" value="PqiA"/>
    <property type="match status" value="1"/>
</dbReference>
<keyword evidence="6 7" id="KW-0472">Membrane</keyword>
<reference evidence="8 9" key="1">
    <citation type="submission" date="2018-06" db="EMBL/GenBank/DDBJ databases">
        <authorList>
            <consortium name="Pathogen Informatics"/>
            <person name="Doyle S."/>
        </authorList>
    </citation>
    <scope>NUCLEOTIDE SEQUENCE [LARGE SCALE GENOMIC DNA]</scope>
    <source>
        <strain evidence="8 9">NCTC9381</strain>
    </source>
</reference>
<keyword evidence="5 7" id="KW-1133">Transmembrane helix</keyword>
<evidence type="ECO:0000256" key="1">
    <source>
        <dbReference type="ARBA" id="ARBA00004533"/>
    </source>
</evidence>
<gene>
    <name evidence="8" type="ORF">NCTC9381_03449</name>
</gene>
<name>A0A379AJS4_ENTAG</name>
<protein>
    <submittedName>
        <fullName evidence="8">Paraquat-inducible membrane protein A</fullName>
    </submittedName>
</protein>
<dbReference type="Gene3D" id="2.20.28.160">
    <property type="match status" value="1"/>
</dbReference>
<dbReference type="InterPro" id="IPR051800">
    <property type="entry name" value="PqiA-PqiB_transport"/>
</dbReference>
<dbReference type="AlphaFoldDB" id="A0A379AJS4"/>
<evidence type="ECO:0000313" key="8">
    <source>
        <dbReference type="EMBL" id="SUB17520.1"/>
    </source>
</evidence>
<evidence type="ECO:0000256" key="3">
    <source>
        <dbReference type="ARBA" id="ARBA00022519"/>
    </source>
</evidence>
<keyword evidence="2" id="KW-1003">Cell membrane</keyword>
<evidence type="ECO:0000313" key="9">
    <source>
        <dbReference type="Proteomes" id="UP000254640"/>
    </source>
</evidence>
<dbReference type="PANTHER" id="PTHR30462:SF3">
    <property type="entry name" value="INTERMEMBRANE TRANSPORT PROTEIN PQIA"/>
    <property type="match status" value="1"/>
</dbReference>
<keyword evidence="3" id="KW-0997">Cell inner membrane</keyword>
<dbReference type="EMBL" id="UGSO01000001">
    <property type="protein sequence ID" value="SUB17520.1"/>
    <property type="molecule type" value="Genomic_DNA"/>
</dbReference>
<dbReference type="InterPro" id="IPR007498">
    <property type="entry name" value="PqiA-like"/>
</dbReference>
<evidence type="ECO:0000256" key="4">
    <source>
        <dbReference type="ARBA" id="ARBA00022692"/>
    </source>
</evidence>
<dbReference type="GO" id="GO:0005886">
    <property type="term" value="C:plasma membrane"/>
    <property type="evidence" value="ECO:0007669"/>
    <property type="project" value="UniProtKB-SubCell"/>
</dbReference>